<dbReference type="Proteomes" id="UP000030748">
    <property type="component" value="Unassembled WGS sequence"/>
</dbReference>
<evidence type="ECO:0000256" key="8">
    <source>
        <dbReference type="ARBA" id="ARBA00023065"/>
    </source>
</evidence>
<reference evidence="20 21" key="1">
    <citation type="journal article" date="2013" name="Proc. Natl. Acad. Sci. U.S.A.">
        <title>Fine-scale variation in meiotic recombination in Mimulus inferred from population shotgun sequencing.</title>
        <authorList>
            <person name="Hellsten U."/>
            <person name="Wright K.M."/>
            <person name="Jenkins J."/>
            <person name="Shu S."/>
            <person name="Yuan Y."/>
            <person name="Wessler S.R."/>
            <person name="Schmutz J."/>
            <person name="Willis J.H."/>
            <person name="Rokhsar D.S."/>
        </authorList>
    </citation>
    <scope>NUCLEOTIDE SEQUENCE [LARGE SCALE GENOMIC DNA]</scope>
    <source>
        <strain evidence="21">cv. DUN x IM62</strain>
    </source>
</reference>
<dbReference type="SUPFAM" id="SSF53850">
    <property type="entry name" value="Periplasmic binding protein-like II"/>
    <property type="match status" value="1"/>
</dbReference>
<dbReference type="Pfam" id="PF01094">
    <property type="entry name" value="ANF_receptor"/>
    <property type="match status" value="1"/>
</dbReference>
<evidence type="ECO:0000256" key="10">
    <source>
        <dbReference type="ARBA" id="ARBA00023170"/>
    </source>
</evidence>
<comment type="subcellular location">
    <subcellularLocation>
        <location evidence="1">Membrane</location>
        <topology evidence="1">Multi-pass membrane protein</topology>
    </subcellularLocation>
</comment>
<dbReference type="eggNOG" id="KOG1052">
    <property type="taxonomic scope" value="Eukaryota"/>
</dbReference>
<evidence type="ECO:0000256" key="5">
    <source>
        <dbReference type="ARBA" id="ARBA00022692"/>
    </source>
</evidence>
<evidence type="ECO:0000256" key="18">
    <source>
        <dbReference type="SAM" id="Phobius"/>
    </source>
</evidence>
<comment type="similarity">
    <text evidence="2 15">Belongs to the glutamate-gated ion channel (TC 1.A.10.1) family.</text>
</comment>
<dbReference type="SUPFAM" id="SSF53822">
    <property type="entry name" value="Periplasmic binding protein-like I"/>
    <property type="match status" value="1"/>
</dbReference>
<comment type="function">
    <text evidence="14">Glutamate-gated receptor that probably acts as a non-selective cation channel. May be involved in light-signal transduction and calcium homeostasis via the regulation of calcium influx into cells.</text>
</comment>
<keyword evidence="21" id="KW-1185">Reference proteome</keyword>
<evidence type="ECO:0000256" key="14">
    <source>
        <dbReference type="ARBA" id="ARBA00049638"/>
    </source>
</evidence>
<organism evidence="20 21">
    <name type="scientific">Erythranthe guttata</name>
    <name type="common">Yellow monkey flower</name>
    <name type="synonym">Mimulus guttatus</name>
    <dbReference type="NCBI Taxonomy" id="4155"/>
    <lineage>
        <taxon>Eukaryota</taxon>
        <taxon>Viridiplantae</taxon>
        <taxon>Streptophyta</taxon>
        <taxon>Embryophyta</taxon>
        <taxon>Tracheophyta</taxon>
        <taxon>Spermatophyta</taxon>
        <taxon>Magnoliopsida</taxon>
        <taxon>eudicotyledons</taxon>
        <taxon>Gunneridae</taxon>
        <taxon>Pentapetalae</taxon>
        <taxon>asterids</taxon>
        <taxon>lamiids</taxon>
        <taxon>Lamiales</taxon>
        <taxon>Phrymaceae</taxon>
        <taxon>Erythranthe</taxon>
    </lineage>
</organism>
<evidence type="ECO:0000256" key="13">
    <source>
        <dbReference type="ARBA" id="ARBA00023303"/>
    </source>
</evidence>
<dbReference type="InterPro" id="IPR015683">
    <property type="entry name" value="Ionotropic_Glu_rcpt"/>
</dbReference>
<proteinExistence type="inferred from homology"/>
<dbReference type="InterPro" id="IPR028082">
    <property type="entry name" value="Peripla_BP_I"/>
</dbReference>
<dbReference type="Pfam" id="PF10613">
    <property type="entry name" value="Lig_chan-Glu_bd"/>
    <property type="match status" value="1"/>
</dbReference>
<feature type="transmembrane region" description="Helical" evidence="18">
    <location>
        <begin position="811"/>
        <end position="832"/>
    </location>
</feature>
<keyword evidence="11" id="KW-0325">Glycoprotein</keyword>
<keyword evidence="16" id="KW-1015">Disulfide bond</keyword>
<keyword evidence="12 15" id="KW-1071">Ligand-gated ion channel</keyword>
<dbReference type="FunFam" id="3.40.190.10:FF:000103">
    <property type="entry name" value="Glutamate receptor"/>
    <property type="match status" value="1"/>
</dbReference>
<feature type="domain" description="Ionotropic glutamate receptor C-terminal" evidence="19">
    <location>
        <begin position="439"/>
        <end position="787"/>
    </location>
</feature>
<evidence type="ECO:0000256" key="15">
    <source>
        <dbReference type="PIRNR" id="PIRNR037090"/>
    </source>
</evidence>
<dbReference type="EMBL" id="KI630171">
    <property type="protein sequence ID" value="EYU45932.1"/>
    <property type="molecule type" value="Genomic_DNA"/>
</dbReference>
<gene>
    <name evidence="20" type="ORF">MIMGU_mgv1a023751mg</name>
</gene>
<evidence type="ECO:0000313" key="21">
    <source>
        <dbReference type="Proteomes" id="UP000030748"/>
    </source>
</evidence>
<keyword evidence="10 15" id="KW-0675">Receptor</keyword>
<dbReference type="PANTHER" id="PTHR34836">
    <property type="entry name" value="OS06G0188250 PROTEIN"/>
    <property type="match status" value="1"/>
</dbReference>
<dbReference type="InterPro" id="IPR017103">
    <property type="entry name" value="Iontropic_Glu_rcpt_pln"/>
</dbReference>
<dbReference type="SMART" id="SM00079">
    <property type="entry name" value="PBPe"/>
    <property type="match status" value="1"/>
</dbReference>
<dbReference type="InterPro" id="IPR044440">
    <property type="entry name" value="GABAb_receptor_plant_PBP1"/>
</dbReference>
<evidence type="ECO:0000256" key="9">
    <source>
        <dbReference type="ARBA" id="ARBA00023136"/>
    </source>
</evidence>
<dbReference type="FunFam" id="1.10.287.70:FF:000037">
    <property type="entry name" value="Glutamate receptor"/>
    <property type="match status" value="1"/>
</dbReference>
<dbReference type="Gene3D" id="1.10.287.70">
    <property type="match status" value="1"/>
</dbReference>
<protein>
    <recommendedName>
        <fullName evidence="15">Glutamate receptor</fullName>
    </recommendedName>
</protein>
<evidence type="ECO:0000313" key="20">
    <source>
        <dbReference type="EMBL" id="EYU45932.1"/>
    </source>
</evidence>
<dbReference type="FunFam" id="3.40.50.2300:FF:000188">
    <property type="entry name" value="Glutamate receptor"/>
    <property type="match status" value="1"/>
</dbReference>
<evidence type="ECO:0000256" key="12">
    <source>
        <dbReference type="ARBA" id="ARBA00023286"/>
    </source>
</evidence>
<keyword evidence="5 18" id="KW-0812">Transmembrane</keyword>
<dbReference type="Gene3D" id="3.40.190.10">
    <property type="entry name" value="Periplasmic binding protein-like II"/>
    <property type="match status" value="2"/>
</dbReference>
<keyword evidence="6" id="KW-0732">Signal</keyword>
<dbReference type="InterPro" id="IPR001320">
    <property type="entry name" value="Iontro_rcpt_C"/>
</dbReference>
<keyword evidence="8 15" id="KW-0406">Ion transport</keyword>
<keyword evidence="4 15" id="KW-0813">Transport</keyword>
<dbReference type="InterPro" id="IPR001828">
    <property type="entry name" value="ANF_lig-bd_rcpt"/>
</dbReference>
<evidence type="ECO:0000256" key="1">
    <source>
        <dbReference type="ARBA" id="ARBA00004141"/>
    </source>
</evidence>
<dbReference type="CDD" id="cd13686">
    <property type="entry name" value="GluR_Plant"/>
    <property type="match status" value="1"/>
</dbReference>
<feature type="region of interest" description="Disordered" evidence="17">
    <location>
        <begin position="1"/>
        <end position="23"/>
    </location>
</feature>
<dbReference type="Gene3D" id="3.40.50.2300">
    <property type="match status" value="2"/>
</dbReference>
<dbReference type="PANTHER" id="PTHR34836:SF1">
    <property type="entry name" value="OS09G0428600 PROTEIN"/>
    <property type="match status" value="1"/>
</dbReference>
<evidence type="ECO:0000256" key="16">
    <source>
        <dbReference type="PIRSR" id="PIRSR037090-50"/>
    </source>
</evidence>
<evidence type="ECO:0000256" key="4">
    <source>
        <dbReference type="ARBA" id="ARBA00022448"/>
    </source>
</evidence>
<dbReference type="GO" id="GO:0015276">
    <property type="term" value="F:ligand-gated monoatomic ion channel activity"/>
    <property type="evidence" value="ECO:0000318"/>
    <property type="project" value="GO_Central"/>
</dbReference>
<dbReference type="AlphaFoldDB" id="A0A022RZK5"/>
<comment type="subunit">
    <text evidence="3">May form heteromers.</text>
</comment>
<dbReference type="GO" id="GO:0038023">
    <property type="term" value="F:signaling receptor activity"/>
    <property type="evidence" value="ECO:0000318"/>
    <property type="project" value="GO_Central"/>
</dbReference>
<evidence type="ECO:0000256" key="17">
    <source>
        <dbReference type="SAM" id="MobiDB-lite"/>
    </source>
</evidence>
<dbReference type="CDD" id="cd19990">
    <property type="entry name" value="PBP1_GABAb_receptor_plant"/>
    <property type="match status" value="1"/>
</dbReference>
<evidence type="ECO:0000256" key="6">
    <source>
        <dbReference type="ARBA" id="ARBA00022729"/>
    </source>
</evidence>
<dbReference type="PIRSF" id="PIRSF037090">
    <property type="entry name" value="Iontro_Glu-like_rcpt_pln"/>
    <property type="match status" value="1"/>
</dbReference>
<dbReference type="GO" id="GO:0005886">
    <property type="term" value="C:plasma membrane"/>
    <property type="evidence" value="ECO:0000318"/>
    <property type="project" value="GO_Central"/>
</dbReference>
<feature type="transmembrane region" description="Helical" evidence="18">
    <location>
        <begin position="627"/>
        <end position="645"/>
    </location>
</feature>
<sequence>MAVASGAANASETAATAATESSPNNSTFRVGVILDLDSLIGRTGVNSLSLALSDFYSVNSNYTTRLVLHVRNSNEQVLDAASAALTLLKELEVDAIIGPQESEQANFLIRLGERANVPFISFSVTSPAVVHPSSSYFVQTAITDSAQVGAIASIIKHFQWNQIVLVYEDSHYGNSIIPYLVKSFQEVNARVTYRNSIATSATDDNVLQELYRMKTMQTRVFVVHMSSSLASRFFPHAKRAGMMVDGYAWILTSRLMDSLYSFESHVVIESMQGVLGVKPLIPRSEKLTSVSQRWKTKFVHDNPNYALQAELGLYGVWAYDTLFALAMAAERVKLRLPTSSQKTRFFDTEISLTGPKLLEAISEVTFKGLAGNFRLLNKQLEPSSFQILNVVGTGDREVGIWTPNEGIINKKLKSVIFPGESTVVPKGWEVVPAGGNKLRIGVPVQPGFSEFVKVEKDPRNNATLFSGCYIDTFDDVMAKLPYPVPYEFVAFEKSDGSSAGSYDELAYQVFLQNYDAAVGDITITYNRSKYVDFTIPFSEGGVDIIVPIAYDDLNSKWIFLKPLAKDLWLTAIALFILTGVALWILEHRFNSAYRGPPSNHAGMIFYFPFMSLVFAQRERIVSNLARLVVVVWMFVVLILSSTYTASLSARLTVQRLQPAVTDVLQLTRKGDFVGCHKGSFIFDLLQDLGFDKSKIKLYELPVEVHEALSEGSEKGGISAFFSVRAYTKLFLSNYCNKYTTVGPTYPTEGFAFVFPKASVLVADVSRAIIEQMQNGRIKGIERQWIKNPMCSGGSDGTVASNSVPLQSFRTLFGVTGGITATCVAVFLCRYLYQNRYFVRTVTSSSNTTFWSKVREVCKHFDGRENAATIGTNLVGNSSPRSSSTVVPVSSVHVEIIDGVNTVESISESASESTSESVSVSESTIV</sequence>
<evidence type="ECO:0000256" key="7">
    <source>
        <dbReference type="ARBA" id="ARBA00022989"/>
    </source>
</evidence>
<dbReference type="InterPro" id="IPR019594">
    <property type="entry name" value="Glu/Gly-bd"/>
</dbReference>
<accession>A0A022RZK5</accession>
<dbReference type="STRING" id="4155.A0A022RZK5"/>
<evidence type="ECO:0000256" key="11">
    <source>
        <dbReference type="ARBA" id="ARBA00023180"/>
    </source>
</evidence>
<feature type="disulfide bond" evidence="16">
    <location>
        <begin position="735"/>
        <end position="790"/>
    </location>
</feature>
<keyword evidence="7 18" id="KW-1133">Transmembrane helix</keyword>
<keyword evidence="13 15" id="KW-0407">Ion channel</keyword>
<keyword evidence="9 15" id="KW-0472">Membrane</keyword>
<comment type="function">
    <text evidence="15">Glutamate-gated receptor that probably acts as non-selective cation channel.</text>
</comment>
<evidence type="ECO:0000259" key="19">
    <source>
        <dbReference type="SMART" id="SM00079"/>
    </source>
</evidence>
<evidence type="ECO:0000256" key="3">
    <source>
        <dbReference type="ARBA" id="ARBA00011095"/>
    </source>
</evidence>
<feature type="transmembrane region" description="Helical" evidence="18">
    <location>
        <begin position="567"/>
        <end position="585"/>
    </location>
</feature>
<name>A0A022RZK5_ERYGU</name>
<evidence type="ECO:0000256" key="2">
    <source>
        <dbReference type="ARBA" id="ARBA00008685"/>
    </source>
</evidence>
<dbReference type="Pfam" id="PF00060">
    <property type="entry name" value="Lig_chan"/>
    <property type="match status" value="1"/>
</dbReference>